<dbReference type="EMBL" id="JQDR03013311">
    <property type="protein sequence ID" value="KAA0189827.1"/>
    <property type="molecule type" value="Genomic_DNA"/>
</dbReference>
<reference evidence="4" key="2">
    <citation type="journal article" date="2018" name="Environ. Sci. Technol.">
        <title>The Toxicogenome of Hyalella azteca: A Model for Sediment Ecotoxicology and Evolutionary Toxicology.</title>
        <authorList>
            <person name="Poynton H.C."/>
            <person name="Hasenbein S."/>
            <person name="Benoit J.B."/>
            <person name="Sepulveda M.S."/>
            <person name="Poelchau M.F."/>
            <person name="Hughes D.S.T."/>
            <person name="Murali S.C."/>
            <person name="Chen S."/>
            <person name="Glastad K.M."/>
            <person name="Goodisman M.A.D."/>
            <person name="Werren J.H."/>
            <person name="Vineis J.H."/>
            <person name="Bowen J.L."/>
            <person name="Friedrich M."/>
            <person name="Jones J."/>
            <person name="Robertson H.M."/>
            <person name="Feyereisen R."/>
            <person name="Mechler-Hickson A."/>
            <person name="Mathers N."/>
            <person name="Lee C.E."/>
            <person name="Colbourne J.K."/>
            <person name="Biales A."/>
            <person name="Johnston J.S."/>
            <person name="Wellborn G.A."/>
            <person name="Rosendale A.J."/>
            <person name="Cridge A.G."/>
            <person name="Munoz-Torres M.C."/>
            <person name="Bain P.A."/>
            <person name="Manny A.R."/>
            <person name="Major K.M."/>
            <person name="Lambert F.N."/>
            <person name="Vulpe C.D."/>
            <person name="Tuck P."/>
            <person name="Blalock B.J."/>
            <person name="Lin Y.Y."/>
            <person name="Smith M.E."/>
            <person name="Ochoa-Acuna H."/>
            <person name="Chen M.M."/>
            <person name="Childers C.P."/>
            <person name="Qu J."/>
            <person name="Dugan S."/>
            <person name="Lee S.L."/>
            <person name="Chao H."/>
            <person name="Dinh H."/>
            <person name="Han Y."/>
            <person name="Doddapaneni H."/>
            <person name="Worley K.C."/>
            <person name="Muzny D.M."/>
            <person name="Gibbs R.A."/>
            <person name="Richards S."/>
        </authorList>
    </citation>
    <scope>NUCLEOTIDE SEQUENCE</scope>
    <source>
        <strain evidence="4">HAZT.00-mixed</strain>
        <tissue evidence="4">Whole organism</tissue>
    </source>
</reference>
<proteinExistence type="inferred from homology"/>
<accession>A0A6A0GVD0</accession>
<organism evidence="4">
    <name type="scientific">Hyalella azteca</name>
    <name type="common">Amphipod</name>
    <dbReference type="NCBI Taxonomy" id="294128"/>
    <lineage>
        <taxon>Eukaryota</taxon>
        <taxon>Metazoa</taxon>
        <taxon>Ecdysozoa</taxon>
        <taxon>Arthropoda</taxon>
        <taxon>Crustacea</taxon>
        <taxon>Multicrustacea</taxon>
        <taxon>Malacostraca</taxon>
        <taxon>Eumalacostraca</taxon>
        <taxon>Peracarida</taxon>
        <taxon>Amphipoda</taxon>
        <taxon>Senticaudata</taxon>
        <taxon>Talitrida</taxon>
        <taxon>Talitroidea</taxon>
        <taxon>Hyalellidae</taxon>
        <taxon>Hyalella</taxon>
    </lineage>
</organism>
<protein>
    <recommendedName>
        <fullName evidence="3">Carboxylesterase type B domain-containing protein</fullName>
    </recommendedName>
</protein>
<sequence>MHVSSFLNPLREGQKHNTVVNYGLLDQIAALQWVQENIARFGGDPNNVTVMGRGRAAACIAFLVISPANAGMWPA</sequence>
<feature type="domain" description="Carboxylesterase type B" evidence="3">
    <location>
        <begin position="20"/>
        <end position="72"/>
    </location>
</feature>
<reference evidence="4" key="1">
    <citation type="submission" date="2014-08" db="EMBL/GenBank/DDBJ databases">
        <authorList>
            <person name="Murali S."/>
            <person name="Richards S."/>
            <person name="Bandaranaike D."/>
            <person name="Bellair M."/>
            <person name="Blankenburg K."/>
            <person name="Chao H."/>
            <person name="Dinh H."/>
            <person name="Doddapaneni H."/>
            <person name="Dugan-Rocha S."/>
            <person name="Elkadiri S."/>
            <person name="Gnanaolivu R."/>
            <person name="Hughes D."/>
            <person name="Lee S."/>
            <person name="Li M."/>
            <person name="Ming W."/>
            <person name="Munidasa M."/>
            <person name="Muniz J."/>
            <person name="Nguyen L."/>
            <person name="Osuji N."/>
            <person name="Pu L.-L."/>
            <person name="Puazo M."/>
            <person name="Skinner E."/>
            <person name="Qu C."/>
            <person name="Quiroz J."/>
            <person name="Raj R."/>
            <person name="Weissenberger G."/>
            <person name="Xin Y."/>
            <person name="Zou X."/>
            <person name="Han Y."/>
            <person name="Worley K."/>
            <person name="Muzny D."/>
            <person name="Gibbs R."/>
        </authorList>
    </citation>
    <scope>NUCLEOTIDE SEQUENCE</scope>
    <source>
        <strain evidence="4">HAZT.00-mixed</strain>
        <tissue evidence="4">Whole organism</tissue>
    </source>
</reference>
<dbReference type="AlphaFoldDB" id="A0A6A0GVD0"/>
<gene>
    <name evidence="4" type="ORF">HAZT_HAZT003282</name>
</gene>
<dbReference type="SUPFAM" id="SSF53474">
    <property type="entry name" value="alpha/beta-Hydrolases"/>
    <property type="match status" value="1"/>
</dbReference>
<dbReference type="InterPro" id="IPR002018">
    <property type="entry name" value="CarbesteraseB"/>
</dbReference>
<comment type="caution">
    <text evidence="4">The sequence shown here is derived from an EMBL/GenBank/DDBJ whole genome shotgun (WGS) entry which is preliminary data.</text>
</comment>
<reference evidence="4" key="3">
    <citation type="submission" date="2019-06" db="EMBL/GenBank/DDBJ databases">
        <authorList>
            <person name="Poynton C."/>
            <person name="Hasenbein S."/>
            <person name="Benoit J.B."/>
            <person name="Sepulveda M.S."/>
            <person name="Poelchau M.F."/>
            <person name="Murali S.C."/>
            <person name="Chen S."/>
            <person name="Glastad K.M."/>
            <person name="Werren J.H."/>
            <person name="Vineis J.H."/>
            <person name="Bowen J.L."/>
            <person name="Friedrich M."/>
            <person name="Jones J."/>
            <person name="Robertson H.M."/>
            <person name="Feyereisen R."/>
            <person name="Mechler-Hickson A."/>
            <person name="Mathers N."/>
            <person name="Lee C.E."/>
            <person name="Colbourne J.K."/>
            <person name="Biales A."/>
            <person name="Johnston J.S."/>
            <person name="Wellborn G.A."/>
            <person name="Rosendale A.J."/>
            <person name="Cridge A.G."/>
            <person name="Munoz-Torres M.C."/>
            <person name="Bain P.A."/>
            <person name="Manny A.R."/>
            <person name="Major K.M."/>
            <person name="Lambert F.N."/>
            <person name="Vulpe C.D."/>
            <person name="Tuck P."/>
            <person name="Blalock B.J."/>
            <person name="Lin Y.-Y."/>
            <person name="Smith M.E."/>
            <person name="Ochoa-Acuna H."/>
            <person name="Chen M.-J.M."/>
            <person name="Childers C.P."/>
            <person name="Qu J."/>
            <person name="Dugan S."/>
            <person name="Lee S.L."/>
            <person name="Chao H."/>
            <person name="Dinh H."/>
            <person name="Han Y."/>
            <person name="Doddapaneni H."/>
            <person name="Worley K.C."/>
            <person name="Muzny D.M."/>
            <person name="Gibbs R.A."/>
            <person name="Richards S."/>
        </authorList>
    </citation>
    <scope>NUCLEOTIDE SEQUENCE</scope>
    <source>
        <strain evidence="4">HAZT.00-mixed</strain>
        <tissue evidence="4">Whole organism</tissue>
    </source>
</reference>
<dbReference type="Gene3D" id="3.40.50.1820">
    <property type="entry name" value="alpha/beta hydrolase"/>
    <property type="match status" value="1"/>
</dbReference>
<evidence type="ECO:0000256" key="1">
    <source>
        <dbReference type="ARBA" id="ARBA00005964"/>
    </source>
</evidence>
<dbReference type="Pfam" id="PF00135">
    <property type="entry name" value="COesterase"/>
    <property type="match status" value="1"/>
</dbReference>
<dbReference type="InterPro" id="IPR051093">
    <property type="entry name" value="Neuroligin/BSAL"/>
</dbReference>
<evidence type="ECO:0000259" key="3">
    <source>
        <dbReference type="Pfam" id="PF00135"/>
    </source>
</evidence>
<keyword evidence="2" id="KW-0325">Glycoprotein</keyword>
<dbReference type="Proteomes" id="UP000711488">
    <property type="component" value="Unassembled WGS sequence"/>
</dbReference>
<evidence type="ECO:0000256" key="2">
    <source>
        <dbReference type="ARBA" id="ARBA00023180"/>
    </source>
</evidence>
<evidence type="ECO:0000313" key="4">
    <source>
        <dbReference type="EMBL" id="KAA0189827.1"/>
    </source>
</evidence>
<name>A0A6A0GVD0_HYAAZ</name>
<dbReference type="InterPro" id="IPR029058">
    <property type="entry name" value="AB_hydrolase_fold"/>
</dbReference>
<dbReference type="PANTHER" id="PTHR43903">
    <property type="entry name" value="NEUROLIGIN"/>
    <property type="match status" value="1"/>
</dbReference>
<comment type="similarity">
    <text evidence="1">Belongs to the type-B carboxylesterase/lipase family.</text>
</comment>